<dbReference type="EMBL" id="JACASE010000011">
    <property type="protein sequence ID" value="KAF6427937.1"/>
    <property type="molecule type" value="Genomic_DNA"/>
</dbReference>
<evidence type="ECO:0000313" key="3">
    <source>
        <dbReference type="Proteomes" id="UP000593571"/>
    </source>
</evidence>
<accession>A0A7J8DXI1</accession>
<proteinExistence type="predicted"/>
<dbReference type="AlphaFoldDB" id="A0A7J8DXI1"/>
<keyword evidence="3" id="KW-1185">Reference proteome</keyword>
<comment type="caution">
    <text evidence="2">The sequence shown here is derived from an EMBL/GenBank/DDBJ whole genome shotgun (WGS) entry which is preliminary data.</text>
</comment>
<feature type="transmembrane region" description="Helical" evidence="1">
    <location>
        <begin position="49"/>
        <end position="70"/>
    </location>
</feature>
<evidence type="ECO:0000256" key="1">
    <source>
        <dbReference type="SAM" id="Phobius"/>
    </source>
</evidence>
<keyword evidence="1" id="KW-1133">Transmembrane helix</keyword>
<reference evidence="2 3" key="1">
    <citation type="journal article" date="2020" name="Nature">
        <title>Six reference-quality genomes reveal evolution of bat adaptations.</title>
        <authorList>
            <person name="Jebb D."/>
            <person name="Huang Z."/>
            <person name="Pippel M."/>
            <person name="Hughes G.M."/>
            <person name="Lavrichenko K."/>
            <person name="Devanna P."/>
            <person name="Winkler S."/>
            <person name="Jermiin L.S."/>
            <person name="Skirmuntt E.C."/>
            <person name="Katzourakis A."/>
            <person name="Burkitt-Gray L."/>
            <person name="Ray D.A."/>
            <person name="Sullivan K.A.M."/>
            <person name="Roscito J.G."/>
            <person name="Kirilenko B.M."/>
            <person name="Davalos L.M."/>
            <person name="Corthals A.P."/>
            <person name="Power M.L."/>
            <person name="Jones G."/>
            <person name="Ransome R.D."/>
            <person name="Dechmann D.K.N."/>
            <person name="Locatelli A.G."/>
            <person name="Puechmaille S.J."/>
            <person name="Fedrigo O."/>
            <person name="Jarvis E.D."/>
            <person name="Hiller M."/>
            <person name="Vernes S.C."/>
            <person name="Myers E.W."/>
            <person name="Teeling E.C."/>
        </authorList>
    </citation>
    <scope>NUCLEOTIDE SEQUENCE [LARGE SCALE GENOMIC DNA]</scope>
    <source>
        <strain evidence="2">MRouAeg1</strain>
        <tissue evidence="2">Muscle</tissue>
    </source>
</reference>
<dbReference type="Proteomes" id="UP000593571">
    <property type="component" value="Unassembled WGS sequence"/>
</dbReference>
<evidence type="ECO:0000313" key="2">
    <source>
        <dbReference type="EMBL" id="KAF6427937.1"/>
    </source>
</evidence>
<protein>
    <submittedName>
        <fullName evidence="2">Uncharacterized protein</fullName>
    </submittedName>
</protein>
<organism evidence="2 3">
    <name type="scientific">Rousettus aegyptiacus</name>
    <name type="common">Egyptian fruit bat</name>
    <name type="synonym">Pteropus aegyptiacus</name>
    <dbReference type="NCBI Taxonomy" id="9407"/>
    <lineage>
        <taxon>Eukaryota</taxon>
        <taxon>Metazoa</taxon>
        <taxon>Chordata</taxon>
        <taxon>Craniata</taxon>
        <taxon>Vertebrata</taxon>
        <taxon>Euteleostomi</taxon>
        <taxon>Mammalia</taxon>
        <taxon>Eutheria</taxon>
        <taxon>Laurasiatheria</taxon>
        <taxon>Chiroptera</taxon>
        <taxon>Yinpterochiroptera</taxon>
        <taxon>Pteropodoidea</taxon>
        <taxon>Pteropodidae</taxon>
        <taxon>Rousettinae</taxon>
        <taxon>Rousettus</taxon>
    </lineage>
</organism>
<gene>
    <name evidence="2" type="ORF">HJG63_008401</name>
</gene>
<name>A0A7J8DXI1_ROUAE</name>
<feature type="transmembrane region" description="Helical" evidence="1">
    <location>
        <begin position="90"/>
        <end position="112"/>
    </location>
</feature>
<keyword evidence="1" id="KW-0812">Transmembrane</keyword>
<keyword evidence="1" id="KW-0472">Membrane</keyword>
<sequence>MKIAINLFSVPKPLYLNPIDLYILTSLRKVIFCKLLSHLISASYNSIQVFFILTFKIIVALIPFCALNLSFSFYNRLLFFLSHILNLSPFLYWILFFLFLMAILVNSLSYYTNKLNSPLNLRNKTRFASHPSFFMSQKSSCLVKLGITATSTSLNSHNLEKLLTTPLAS</sequence>